<evidence type="ECO:0000256" key="6">
    <source>
        <dbReference type="ARBA" id="ARBA00023125"/>
    </source>
</evidence>
<reference evidence="9" key="1">
    <citation type="submission" date="2024-05" db="EMBL/GenBank/DDBJ databases">
        <title>Genome sequencing of novel strain.</title>
        <authorList>
            <person name="Ganbat D."/>
            <person name="Ganbat S."/>
            <person name="Lee S.-J."/>
        </authorList>
    </citation>
    <scope>NUCLEOTIDE SEQUENCE</scope>
    <source>
        <strain evidence="9">SMD15-11</strain>
    </source>
</reference>
<keyword evidence="6" id="KW-0238">DNA-binding</keyword>
<evidence type="ECO:0000256" key="2">
    <source>
        <dbReference type="ARBA" id="ARBA00022670"/>
    </source>
</evidence>
<protein>
    <recommendedName>
        <fullName evidence="8">Abasic site processing protein</fullName>
        <ecNumber evidence="8">3.4.-.-</ecNumber>
    </recommendedName>
</protein>
<name>A0AB39UTQ6_9GAMM</name>
<dbReference type="Gene3D" id="3.90.1680.10">
    <property type="entry name" value="SOS response associated peptidase-like"/>
    <property type="match status" value="1"/>
</dbReference>
<keyword evidence="5" id="KW-0190">Covalent protein-DNA linkage</keyword>
<dbReference type="InterPro" id="IPR036590">
    <property type="entry name" value="SRAP-like"/>
</dbReference>
<organism evidence="9">
    <name type="scientific">Thermohahella caldifontis</name>
    <dbReference type="NCBI Taxonomy" id="3142973"/>
    <lineage>
        <taxon>Bacteria</taxon>
        <taxon>Pseudomonadati</taxon>
        <taxon>Pseudomonadota</taxon>
        <taxon>Gammaproteobacteria</taxon>
        <taxon>Oceanospirillales</taxon>
        <taxon>Hahellaceae</taxon>
        <taxon>Thermohahella</taxon>
    </lineage>
</organism>
<dbReference type="GO" id="GO:0106300">
    <property type="term" value="P:protein-DNA covalent cross-linking repair"/>
    <property type="evidence" value="ECO:0007669"/>
    <property type="project" value="InterPro"/>
</dbReference>
<sequence length="229" mass="26136">MCGRYNIIDDPLTRQLLLDLGVNMRLPTRYNIAPTETVPVVCETESGRAVHPMRWWLTPSWAREVDTRFSMFNARAENLETSKAFKGPFRHRRGILPASGFIEWRLENGHKQPYWIHHPEQALALGGIWDVWERSDAFLESCAIVTVDAPPGFRPLHSRMPLILPRTAWEVWLDPDAPPEDVRQCLKPVDLSGMVAVPVDRAINNSRNKDDRAIRPVGEPLYLPLTPSS</sequence>
<keyword evidence="7" id="KW-0456">Lyase</keyword>
<accession>A0AB39UTQ6</accession>
<dbReference type="InterPro" id="IPR003738">
    <property type="entry name" value="SRAP"/>
</dbReference>
<gene>
    <name evidence="9" type="ORF">AAIA72_11360</name>
</gene>
<dbReference type="SUPFAM" id="SSF143081">
    <property type="entry name" value="BB1717-like"/>
    <property type="match status" value="1"/>
</dbReference>
<dbReference type="KEGG" id="tcd:AAIA72_11360"/>
<dbReference type="EMBL" id="CP154858">
    <property type="protein sequence ID" value="XDT71400.1"/>
    <property type="molecule type" value="Genomic_DNA"/>
</dbReference>
<evidence type="ECO:0000313" key="9">
    <source>
        <dbReference type="EMBL" id="XDT71400.1"/>
    </source>
</evidence>
<comment type="similarity">
    <text evidence="1 8">Belongs to the SOS response-associated peptidase family.</text>
</comment>
<evidence type="ECO:0000256" key="7">
    <source>
        <dbReference type="ARBA" id="ARBA00023239"/>
    </source>
</evidence>
<dbReference type="RefSeq" id="WP_369600435.1">
    <property type="nucleotide sequence ID" value="NZ_CP154858.1"/>
</dbReference>
<proteinExistence type="inferred from homology"/>
<dbReference type="PANTHER" id="PTHR13604:SF0">
    <property type="entry name" value="ABASIC SITE PROCESSING PROTEIN HMCES"/>
    <property type="match status" value="1"/>
</dbReference>
<dbReference type="EC" id="3.4.-.-" evidence="8"/>
<dbReference type="GO" id="GO:0006508">
    <property type="term" value="P:proteolysis"/>
    <property type="evidence" value="ECO:0007669"/>
    <property type="project" value="UniProtKB-KW"/>
</dbReference>
<dbReference type="GO" id="GO:0008233">
    <property type="term" value="F:peptidase activity"/>
    <property type="evidence" value="ECO:0007669"/>
    <property type="project" value="UniProtKB-KW"/>
</dbReference>
<evidence type="ECO:0000256" key="5">
    <source>
        <dbReference type="ARBA" id="ARBA00023124"/>
    </source>
</evidence>
<dbReference type="AlphaFoldDB" id="A0AB39UTQ6"/>
<dbReference type="PANTHER" id="PTHR13604">
    <property type="entry name" value="DC12-RELATED"/>
    <property type="match status" value="1"/>
</dbReference>
<evidence type="ECO:0000256" key="8">
    <source>
        <dbReference type="RuleBase" id="RU364100"/>
    </source>
</evidence>
<keyword evidence="3" id="KW-0227">DNA damage</keyword>
<evidence type="ECO:0000256" key="3">
    <source>
        <dbReference type="ARBA" id="ARBA00022763"/>
    </source>
</evidence>
<keyword evidence="2 8" id="KW-0645">Protease</keyword>
<dbReference type="GO" id="GO:0003697">
    <property type="term" value="F:single-stranded DNA binding"/>
    <property type="evidence" value="ECO:0007669"/>
    <property type="project" value="InterPro"/>
</dbReference>
<evidence type="ECO:0000256" key="4">
    <source>
        <dbReference type="ARBA" id="ARBA00022801"/>
    </source>
</evidence>
<evidence type="ECO:0000256" key="1">
    <source>
        <dbReference type="ARBA" id="ARBA00008136"/>
    </source>
</evidence>
<keyword evidence="4 8" id="KW-0378">Hydrolase</keyword>
<dbReference type="GO" id="GO:0016829">
    <property type="term" value="F:lyase activity"/>
    <property type="evidence" value="ECO:0007669"/>
    <property type="project" value="UniProtKB-KW"/>
</dbReference>
<dbReference type="Pfam" id="PF02586">
    <property type="entry name" value="SRAP"/>
    <property type="match status" value="1"/>
</dbReference>